<organism evidence="1">
    <name type="scientific">uncultured Caudovirales phage</name>
    <dbReference type="NCBI Taxonomy" id="2100421"/>
    <lineage>
        <taxon>Viruses</taxon>
        <taxon>Duplodnaviria</taxon>
        <taxon>Heunggongvirae</taxon>
        <taxon>Uroviricota</taxon>
        <taxon>Caudoviricetes</taxon>
        <taxon>Peduoviridae</taxon>
        <taxon>Maltschvirus</taxon>
        <taxon>Maltschvirus maltsch</taxon>
    </lineage>
</organism>
<protein>
    <submittedName>
        <fullName evidence="1">Uncharacterized protein</fullName>
    </submittedName>
</protein>
<gene>
    <name evidence="1" type="ORF">UFOVP343_34</name>
</gene>
<accession>A0A6J5LYQ9</accession>
<evidence type="ECO:0000313" key="1">
    <source>
        <dbReference type="EMBL" id="CAB4139012.1"/>
    </source>
</evidence>
<dbReference type="EMBL" id="LR796358">
    <property type="protein sequence ID" value="CAB4139012.1"/>
    <property type="molecule type" value="Genomic_DNA"/>
</dbReference>
<name>A0A6J5LYQ9_9CAUD</name>
<reference evidence="1" key="1">
    <citation type="submission" date="2020-04" db="EMBL/GenBank/DDBJ databases">
        <authorList>
            <person name="Chiriac C."/>
            <person name="Salcher M."/>
            <person name="Ghai R."/>
            <person name="Kavagutti S V."/>
        </authorList>
    </citation>
    <scope>NUCLEOTIDE SEQUENCE</scope>
</reference>
<proteinExistence type="predicted"/>
<sequence>MLTDARDFMIIMWIVMQGFGWFMPDSYGMFQAQVEQSYLEYADHLGYWTEE</sequence>